<feature type="region of interest" description="Disordered" evidence="2">
    <location>
        <begin position="815"/>
        <end position="839"/>
    </location>
</feature>
<dbReference type="SUPFAM" id="SSF48452">
    <property type="entry name" value="TPR-like"/>
    <property type="match status" value="1"/>
</dbReference>
<dbReference type="Proteomes" id="UP000601435">
    <property type="component" value="Unassembled WGS sequence"/>
</dbReference>
<dbReference type="AlphaFoldDB" id="A0A813BMZ9"/>
<protein>
    <submittedName>
        <fullName evidence="3">Uncharacterized protein</fullName>
    </submittedName>
</protein>
<comment type="caution">
    <text evidence="3">The sequence shown here is derived from an EMBL/GenBank/DDBJ whole genome shotgun (WGS) entry which is preliminary data.</text>
</comment>
<feature type="repeat" description="TPR" evidence="1">
    <location>
        <begin position="700"/>
        <end position="733"/>
    </location>
</feature>
<reference evidence="3" key="1">
    <citation type="submission" date="2021-02" db="EMBL/GenBank/DDBJ databases">
        <authorList>
            <person name="Dougan E. K."/>
            <person name="Rhodes N."/>
            <person name="Thang M."/>
            <person name="Chan C."/>
        </authorList>
    </citation>
    <scope>NUCLEOTIDE SEQUENCE</scope>
</reference>
<keyword evidence="4" id="KW-1185">Reference proteome</keyword>
<gene>
    <name evidence="3" type="ORF">SNEC2469_LOCUS31043</name>
</gene>
<dbReference type="OrthoDB" id="409564at2759"/>
<dbReference type="Gene3D" id="1.25.40.10">
    <property type="entry name" value="Tetratricopeptide repeat domain"/>
    <property type="match status" value="1"/>
</dbReference>
<dbReference type="SMART" id="SM00028">
    <property type="entry name" value="TPR"/>
    <property type="match status" value="2"/>
</dbReference>
<dbReference type="EMBL" id="CAJNJA010073964">
    <property type="protein sequence ID" value="CAE7911328.1"/>
    <property type="molecule type" value="Genomic_DNA"/>
</dbReference>
<dbReference type="InterPro" id="IPR011990">
    <property type="entry name" value="TPR-like_helical_dom_sf"/>
</dbReference>
<feature type="compositionally biased region" description="Basic and acidic residues" evidence="2">
    <location>
        <begin position="816"/>
        <end position="825"/>
    </location>
</feature>
<name>A0A813BMZ9_9DINO</name>
<sequence>MGCKCVRLRTTEEIGDSGRTDVERCELLWDRCQENGDHEQEHWESLLELCEGYRELHAAEPPLERRALSWARCLAFAQVALGARGCLHRRSGGPRVIWVLAATDEVEGALAEQGYFKDAAWLDRAPTQVIILGNGMRQLKPTLRSGEGQTSTVRISNHQHAKDLPAPHLAILFMPDRENLAFEPGGNDSSELPSRDIPREVRSMLVGVPVVVSTCFKLSTRVSQRLSSLGRLLLLQETRCPFSASAGDPESQFSDNSWITAVEGPDALDFFMNLDLSMETPPFLEEDQRIPAVFWGILDLKYDGSKPILERVRVLETGDGRISKFSGDGAALQDCMKNRYTSKESGVLRKFHVISADKKLTHDLMELAGYGHIVPGQCCYPRHYHMQLADQITADLELEDGDKVVLKLCNRSRAAGVIVAPVDELDEVLEEILIPPEKMDGWLHEKSRPLQEGKRSPGDFDLAWGSFEEQKRHWWANESPCFVAERWCTSTPVQKQGKLFDGTMRVGFVILYKRDLQRSREQMQNGAQDAGAGPADIPQPEELAVHWLGGYWKLPKRDMCSSDLRERVVSAARTSGTAPVRSSVLAEVYSALGDSVQQLFGGVEPTSKMLSDQYDGNPELAAYLTARLAVSNRDHARMKKMLYDAQVLASKSMQERGKHFVESFLSRCHGVLEARSANKDRWEGAKRHFVKSLKHSPSNANALYLLGMCALELGKPQEAVSLMTKSLLLDPDFRAPYVCLGVAFLRLKHFEEAISISEACLDRHPSSPQCVYHIGVACCQLSLLITAKEAAGIPLDYQERQLLDDLRKRALASLTEARESEEGQKRKPNPGSGRVPEAPWLESDGAMIDMLAAARGMRNGLAGGYNQDAAQAREIRLPPTVGWRIFGWRT</sequence>
<evidence type="ECO:0000256" key="2">
    <source>
        <dbReference type="SAM" id="MobiDB-lite"/>
    </source>
</evidence>
<evidence type="ECO:0000313" key="3">
    <source>
        <dbReference type="EMBL" id="CAE7911328.1"/>
    </source>
</evidence>
<accession>A0A813BMZ9</accession>
<evidence type="ECO:0000313" key="4">
    <source>
        <dbReference type="Proteomes" id="UP000601435"/>
    </source>
</evidence>
<dbReference type="InterPro" id="IPR019734">
    <property type="entry name" value="TPR_rpt"/>
</dbReference>
<dbReference type="PROSITE" id="PS50005">
    <property type="entry name" value="TPR"/>
    <property type="match status" value="1"/>
</dbReference>
<proteinExistence type="predicted"/>
<evidence type="ECO:0000256" key="1">
    <source>
        <dbReference type="PROSITE-ProRule" id="PRU00339"/>
    </source>
</evidence>
<dbReference type="Pfam" id="PF14559">
    <property type="entry name" value="TPR_19"/>
    <property type="match status" value="1"/>
</dbReference>
<organism evidence="3 4">
    <name type="scientific">Symbiodinium necroappetens</name>
    <dbReference type="NCBI Taxonomy" id="1628268"/>
    <lineage>
        <taxon>Eukaryota</taxon>
        <taxon>Sar</taxon>
        <taxon>Alveolata</taxon>
        <taxon>Dinophyceae</taxon>
        <taxon>Suessiales</taxon>
        <taxon>Symbiodiniaceae</taxon>
        <taxon>Symbiodinium</taxon>
    </lineage>
</organism>
<keyword evidence="1" id="KW-0802">TPR repeat</keyword>